<feature type="transmembrane region" description="Helical" evidence="12">
    <location>
        <begin position="345"/>
        <end position="368"/>
    </location>
</feature>
<protein>
    <submittedName>
        <fullName evidence="17">Adhesion G-protein coupled receptor G1 isoform X2</fullName>
    </submittedName>
</protein>
<keyword evidence="5 12" id="KW-1133">Transmembrane helix</keyword>
<keyword evidence="11" id="KW-0807">Transducer</keyword>
<dbReference type="InterPro" id="IPR003910">
    <property type="entry name" value="GPR1/GPR3/GPR5"/>
</dbReference>
<evidence type="ECO:0000256" key="6">
    <source>
        <dbReference type="ARBA" id="ARBA00023040"/>
    </source>
</evidence>
<dbReference type="OMA" id="ISITIWH"/>
<proteinExistence type="predicted"/>
<evidence type="ECO:0000256" key="5">
    <source>
        <dbReference type="ARBA" id="ARBA00022989"/>
    </source>
</evidence>
<evidence type="ECO:0000256" key="9">
    <source>
        <dbReference type="ARBA" id="ARBA00023170"/>
    </source>
</evidence>
<feature type="transmembrane region" description="Helical" evidence="12">
    <location>
        <begin position="474"/>
        <end position="496"/>
    </location>
</feature>
<keyword evidence="16" id="KW-1185">Reference proteome</keyword>
<dbReference type="GO" id="GO:0007189">
    <property type="term" value="P:adenylate cyclase-activating G protein-coupled receptor signaling pathway"/>
    <property type="evidence" value="ECO:0007669"/>
    <property type="project" value="TreeGrafter"/>
</dbReference>
<feature type="transmembrane region" description="Helical" evidence="12">
    <location>
        <begin position="277"/>
        <end position="299"/>
    </location>
</feature>
<dbReference type="Pfam" id="PF01825">
    <property type="entry name" value="GPS"/>
    <property type="match status" value="1"/>
</dbReference>
<dbReference type="GO" id="GO:0007166">
    <property type="term" value="P:cell surface receptor signaling pathway"/>
    <property type="evidence" value="ECO:0007669"/>
    <property type="project" value="InterPro"/>
</dbReference>
<gene>
    <name evidence="17" type="primary">LOC103055381</name>
</gene>
<name>A0A9F5J407_PYTBI</name>
<evidence type="ECO:0000256" key="10">
    <source>
        <dbReference type="ARBA" id="ARBA00023180"/>
    </source>
</evidence>
<dbReference type="AlphaFoldDB" id="A0A9F5J407"/>
<dbReference type="PROSITE" id="PS50261">
    <property type="entry name" value="G_PROTEIN_RECEP_F2_4"/>
    <property type="match status" value="1"/>
</dbReference>
<feature type="chain" id="PRO_5039888940" evidence="13">
    <location>
        <begin position="36"/>
        <end position="553"/>
    </location>
</feature>
<dbReference type="InterPro" id="IPR017981">
    <property type="entry name" value="GPCR_2-like_7TM"/>
</dbReference>
<sequence length="553" mass="62864">MITTSSLCWIPWTETRAPRILFYLLLLLFQLPVWGKGNPNGTSDVEEEIRRIESKLMNLERVLTRPWQSRSSIREDPFLYLQHLESTLVDMQFQGDYKRFETSKIHANVYNVPSQTPENLPIVVPVKDEEIHYFQVNLSKTVLAKSKHVRRVDQEGRVVMLAATSPVLFKDNDSLPILGGKVIGISVGNTSVHGLSPNERVSISFSHHQLQKNLTPTCVFWVMGSKRGHPGKWNTSGCEVIPEENQTTCLCDHLTFFAVLMVPHSGIGKNDLERLTIVTYVGCIISALASLVIIFFLCWRKKQRDHIVYVHMNLLWAIFLLDMGFLIGALLAPTRGDMACKAGGMFLHFGVLACLTWMAIEGYSLYRLVIEVFNSYIKCLLVKLSLVGWGLPIFMVCLIFAIDQSYYGPSSFKVYKSPDKYTKATICWITKKEINNFLNLGYLSLVLFFNSIMLATMVYEILKLRHREHHWEYVVMLLGLSCVLGIPWGLAFFAFASGTFKLVAVYLFTIINSLQGFLIFLWYLAKVLQSRRSSSMQCTTSNSLKLQSSSTSI</sequence>
<keyword evidence="6" id="KW-0297">G-protein coupled receptor</keyword>
<dbReference type="PANTHER" id="PTHR12011">
    <property type="entry name" value="ADHESION G-PROTEIN COUPLED RECEPTOR"/>
    <property type="match status" value="1"/>
</dbReference>
<keyword evidence="8" id="KW-1015">Disulfide bond</keyword>
<dbReference type="PANTHER" id="PTHR12011:SF318">
    <property type="entry name" value="ADHESION G-PROTEIN COUPLED RECEPTOR G1"/>
    <property type="match status" value="1"/>
</dbReference>
<dbReference type="InterPro" id="IPR000832">
    <property type="entry name" value="GPCR_2_secretin-like"/>
</dbReference>
<evidence type="ECO:0000256" key="3">
    <source>
        <dbReference type="ARBA" id="ARBA00022692"/>
    </source>
</evidence>
<accession>A0A9F5J407</accession>
<evidence type="ECO:0000256" key="12">
    <source>
        <dbReference type="SAM" id="Phobius"/>
    </source>
</evidence>
<feature type="domain" description="G-protein coupled receptors family 2 profile 2" evidence="15">
    <location>
        <begin position="275"/>
        <end position="527"/>
    </location>
</feature>
<dbReference type="InterPro" id="IPR046338">
    <property type="entry name" value="GAIN_dom_sf"/>
</dbReference>
<dbReference type="Pfam" id="PF00002">
    <property type="entry name" value="7tm_2"/>
    <property type="match status" value="1"/>
</dbReference>
<evidence type="ECO:0000256" key="13">
    <source>
        <dbReference type="SAM" id="SignalP"/>
    </source>
</evidence>
<keyword evidence="7 12" id="KW-0472">Membrane</keyword>
<dbReference type="InterPro" id="IPR057244">
    <property type="entry name" value="GAIN_B"/>
</dbReference>
<feature type="transmembrane region" description="Helical" evidence="12">
    <location>
        <begin position="380"/>
        <end position="402"/>
    </location>
</feature>
<dbReference type="GeneID" id="103055381"/>
<evidence type="ECO:0000313" key="17">
    <source>
        <dbReference type="RefSeq" id="XP_025024406.1"/>
    </source>
</evidence>
<dbReference type="PRINTS" id="PR01422">
    <property type="entry name" value="GPR56ORPHANR"/>
</dbReference>
<evidence type="ECO:0000259" key="15">
    <source>
        <dbReference type="PROSITE" id="PS50261"/>
    </source>
</evidence>
<keyword evidence="2" id="KW-1003">Cell membrane</keyword>
<evidence type="ECO:0000259" key="14">
    <source>
        <dbReference type="PROSITE" id="PS50221"/>
    </source>
</evidence>
<feature type="domain" description="GAIN-B" evidence="14">
    <location>
        <begin position="101"/>
        <end position="267"/>
    </location>
</feature>
<evidence type="ECO:0000256" key="7">
    <source>
        <dbReference type="ARBA" id="ARBA00023136"/>
    </source>
</evidence>
<dbReference type="RefSeq" id="XP_025024406.1">
    <property type="nucleotide sequence ID" value="XM_025168638.1"/>
</dbReference>
<dbReference type="InterPro" id="IPR000203">
    <property type="entry name" value="GPS"/>
</dbReference>
<evidence type="ECO:0000256" key="1">
    <source>
        <dbReference type="ARBA" id="ARBA00004651"/>
    </source>
</evidence>
<dbReference type="Proteomes" id="UP000695026">
    <property type="component" value="Unplaced"/>
</dbReference>
<feature type="transmembrane region" description="Helical" evidence="12">
    <location>
        <begin position="502"/>
        <end position="525"/>
    </location>
</feature>
<dbReference type="SMART" id="SM00303">
    <property type="entry name" value="GPS"/>
    <property type="match status" value="1"/>
</dbReference>
<evidence type="ECO:0000256" key="4">
    <source>
        <dbReference type="ARBA" id="ARBA00022729"/>
    </source>
</evidence>
<evidence type="ECO:0000256" key="8">
    <source>
        <dbReference type="ARBA" id="ARBA00023157"/>
    </source>
</evidence>
<dbReference type="Gene3D" id="2.60.220.50">
    <property type="match status" value="1"/>
</dbReference>
<dbReference type="GO" id="GO:0004930">
    <property type="term" value="F:G protein-coupled receptor activity"/>
    <property type="evidence" value="ECO:0007669"/>
    <property type="project" value="UniProtKB-KW"/>
</dbReference>
<keyword evidence="9 17" id="KW-0675">Receptor</keyword>
<comment type="subcellular location">
    <subcellularLocation>
        <location evidence="1">Cell membrane</location>
        <topology evidence="1">Multi-pass membrane protein</topology>
    </subcellularLocation>
</comment>
<keyword evidence="10" id="KW-0325">Glycoprotein</keyword>
<dbReference type="GO" id="GO:0008201">
    <property type="term" value="F:heparin binding"/>
    <property type="evidence" value="ECO:0007669"/>
    <property type="project" value="TreeGrafter"/>
</dbReference>
<feature type="transmembrane region" description="Helical" evidence="12">
    <location>
        <begin position="311"/>
        <end position="333"/>
    </location>
</feature>
<evidence type="ECO:0000256" key="11">
    <source>
        <dbReference type="ARBA" id="ARBA00023224"/>
    </source>
</evidence>
<evidence type="ECO:0000313" key="16">
    <source>
        <dbReference type="Proteomes" id="UP000695026"/>
    </source>
</evidence>
<dbReference type="Gene3D" id="1.20.1070.10">
    <property type="entry name" value="Rhodopsin 7-helix transmembrane proteins"/>
    <property type="match status" value="1"/>
</dbReference>
<dbReference type="PRINTS" id="PR00249">
    <property type="entry name" value="GPCRSECRETIN"/>
</dbReference>
<organism evidence="16 17">
    <name type="scientific">Python bivittatus</name>
    <name type="common">Burmese python</name>
    <name type="synonym">Python molurus bivittatus</name>
    <dbReference type="NCBI Taxonomy" id="176946"/>
    <lineage>
        <taxon>Eukaryota</taxon>
        <taxon>Metazoa</taxon>
        <taxon>Chordata</taxon>
        <taxon>Craniata</taxon>
        <taxon>Vertebrata</taxon>
        <taxon>Euteleostomi</taxon>
        <taxon>Lepidosauria</taxon>
        <taxon>Squamata</taxon>
        <taxon>Bifurcata</taxon>
        <taxon>Unidentata</taxon>
        <taxon>Episquamata</taxon>
        <taxon>Toxicofera</taxon>
        <taxon>Serpentes</taxon>
        <taxon>Henophidia</taxon>
        <taxon>Pythonidae</taxon>
        <taxon>Python</taxon>
    </lineage>
</organism>
<reference evidence="17" key="1">
    <citation type="submission" date="2025-08" db="UniProtKB">
        <authorList>
            <consortium name="RefSeq"/>
        </authorList>
    </citation>
    <scope>IDENTIFICATION</scope>
    <source>
        <tissue evidence="17">Liver</tissue>
    </source>
</reference>
<dbReference type="GO" id="GO:0005886">
    <property type="term" value="C:plasma membrane"/>
    <property type="evidence" value="ECO:0007669"/>
    <property type="project" value="UniProtKB-SubCell"/>
</dbReference>
<keyword evidence="4 13" id="KW-0732">Signal</keyword>
<dbReference type="PROSITE" id="PS50221">
    <property type="entry name" value="GAIN_B"/>
    <property type="match status" value="1"/>
</dbReference>
<keyword evidence="3 12" id="KW-0812">Transmembrane</keyword>
<evidence type="ECO:0000256" key="2">
    <source>
        <dbReference type="ARBA" id="ARBA00022475"/>
    </source>
</evidence>
<feature type="transmembrane region" description="Helical" evidence="12">
    <location>
        <begin position="440"/>
        <end position="462"/>
    </location>
</feature>
<feature type="signal peptide" evidence="13">
    <location>
        <begin position="1"/>
        <end position="35"/>
    </location>
</feature>